<proteinExistence type="predicted"/>
<organism evidence="2 3">
    <name type="scientific">Candidatus Woesebacteria bacterium GW2011_GWE1_45_18</name>
    <dbReference type="NCBI Taxonomy" id="1618598"/>
    <lineage>
        <taxon>Bacteria</taxon>
        <taxon>Candidatus Woeseibacteriota</taxon>
    </lineage>
</organism>
<keyword evidence="1" id="KW-0812">Transmembrane</keyword>
<evidence type="ECO:0000256" key="1">
    <source>
        <dbReference type="SAM" id="Phobius"/>
    </source>
</evidence>
<gene>
    <name evidence="2" type="ORF">UX03_C0013G0036</name>
</gene>
<dbReference type="AlphaFoldDB" id="A0A0G1PE48"/>
<accession>A0A0G1PE48</accession>
<name>A0A0G1PE48_9BACT</name>
<dbReference type="Proteomes" id="UP000034086">
    <property type="component" value="Unassembled WGS sequence"/>
</dbReference>
<dbReference type="EMBL" id="LCKQ01000013">
    <property type="protein sequence ID" value="KKU03678.1"/>
    <property type="molecule type" value="Genomic_DNA"/>
</dbReference>
<protein>
    <submittedName>
        <fullName evidence="2">Uncharacterized protein</fullName>
    </submittedName>
</protein>
<reference evidence="2 3" key="1">
    <citation type="journal article" date="2015" name="Nature">
        <title>rRNA introns, odd ribosomes, and small enigmatic genomes across a large radiation of phyla.</title>
        <authorList>
            <person name="Brown C.T."/>
            <person name="Hug L.A."/>
            <person name="Thomas B.C."/>
            <person name="Sharon I."/>
            <person name="Castelle C.J."/>
            <person name="Singh A."/>
            <person name="Wilkins M.J."/>
            <person name="Williams K.H."/>
            <person name="Banfield J.F."/>
        </authorList>
    </citation>
    <scope>NUCLEOTIDE SEQUENCE [LARGE SCALE GENOMIC DNA]</scope>
</reference>
<keyword evidence="1" id="KW-1133">Transmembrane helix</keyword>
<feature type="transmembrane region" description="Helical" evidence="1">
    <location>
        <begin position="35"/>
        <end position="62"/>
    </location>
</feature>
<sequence length="66" mass="7704">MMYRAMMGPGWGSWDTLPDYMQQMMQNYWGGTQPFWGVSGILDFVTSILWAVLLIAAIRWLWKKGN</sequence>
<comment type="caution">
    <text evidence="2">The sequence shown here is derived from an EMBL/GenBank/DDBJ whole genome shotgun (WGS) entry which is preliminary data.</text>
</comment>
<keyword evidence="1" id="KW-0472">Membrane</keyword>
<evidence type="ECO:0000313" key="3">
    <source>
        <dbReference type="Proteomes" id="UP000034086"/>
    </source>
</evidence>
<evidence type="ECO:0000313" key="2">
    <source>
        <dbReference type="EMBL" id="KKU03678.1"/>
    </source>
</evidence>